<dbReference type="PANTHER" id="PTHR37690">
    <property type="entry name" value="CHORISMATE DEHYDRATASE"/>
    <property type="match status" value="1"/>
</dbReference>
<comment type="pathway">
    <text evidence="1 4">Quinol/quinone metabolism; menaquinone biosynthesis.</text>
</comment>
<dbReference type="InterPro" id="IPR003773">
    <property type="entry name" value="Menaquinone_biosynth"/>
</dbReference>
<gene>
    <name evidence="4" type="primary">mqnA</name>
    <name evidence="5" type="ORF">IPN91_03445</name>
</gene>
<dbReference type="SUPFAM" id="SSF53850">
    <property type="entry name" value="Periplasmic binding protein-like II"/>
    <property type="match status" value="1"/>
</dbReference>
<comment type="function">
    <text evidence="4">Catalyzes the dehydration of chorismate into 3-[(1-carboxyvinyl)oxy]benzoate, a step in the biosynthesis of menaquinone (MK, vitamin K2).</text>
</comment>
<protein>
    <recommendedName>
        <fullName evidence="4">Chorismate dehydratase</fullName>
        <ecNumber evidence="4">4.2.1.151</ecNumber>
    </recommendedName>
    <alternativeName>
        <fullName evidence="4">Menaquinone biosynthetic enzyme MqnA</fullName>
    </alternativeName>
</protein>
<dbReference type="InterPro" id="IPR030868">
    <property type="entry name" value="MqnA"/>
</dbReference>
<dbReference type="GO" id="GO:0016836">
    <property type="term" value="F:hydro-lyase activity"/>
    <property type="evidence" value="ECO:0007669"/>
    <property type="project" value="UniProtKB-UniRule"/>
</dbReference>
<comment type="similarity">
    <text evidence="4">Belongs to the MqnA/MqnD family. MqnA subfamily.</text>
</comment>
<organism evidence="5 6">
    <name type="scientific">Candidatus Geothrix odensensis</name>
    <dbReference type="NCBI Taxonomy" id="2954440"/>
    <lineage>
        <taxon>Bacteria</taxon>
        <taxon>Pseudomonadati</taxon>
        <taxon>Acidobacteriota</taxon>
        <taxon>Holophagae</taxon>
        <taxon>Holophagales</taxon>
        <taxon>Holophagaceae</taxon>
        <taxon>Geothrix</taxon>
    </lineage>
</organism>
<comment type="catalytic activity">
    <reaction evidence="4">
        <text>chorismate = 3-[(1-carboxyvinyl)-oxy]benzoate + H2O</text>
        <dbReference type="Rhea" id="RHEA:40051"/>
        <dbReference type="ChEBI" id="CHEBI:15377"/>
        <dbReference type="ChEBI" id="CHEBI:29748"/>
        <dbReference type="ChEBI" id="CHEBI:76981"/>
        <dbReference type="EC" id="4.2.1.151"/>
    </reaction>
</comment>
<dbReference type="Gene3D" id="3.40.190.10">
    <property type="entry name" value="Periplasmic binding protein-like II"/>
    <property type="match status" value="2"/>
</dbReference>
<proteinExistence type="inferred from homology"/>
<sequence length="269" mass="29981">MPAAPFRLSIIDYLNAAPLNHGFKHGLGWEHFHLKFHYPSACADRLREGEVDAGIVSSIEYLRIPDLRIVPGLCIASPKRVRSVMILSQVPPEQIRSLALDTSSRTSVVLAQLLLRERYGVTPTVVDMGPDLPAMLEANDAALMIGDAAMRAPKQGLFVLDLAEEWHAWTGLPFVFALWLVRKDAPELPVPGGVAPFFHKSLEIGLAQLPAIVEEARRTIGWTKIELHEYLTENISYTLGEAERESLALFFEKAVRHGFAPDMKPLRFL</sequence>
<keyword evidence="3 4" id="KW-0456">Lyase</keyword>
<keyword evidence="2 4" id="KW-0474">Menaquinone biosynthesis</keyword>
<dbReference type="AlphaFoldDB" id="A0A936K5E9"/>
<dbReference type="Pfam" id="PF02621">
    <property type="entry name" value="VitK2_biosynth"/>
    <property type="match status" value="1"/>
</dbReference>
<dbReference type="EMBL" id="JADKCH010000001">
    <property type="protein sequence ID" value="MBK8571699.1"/>
    <property type="molecule type" value="Genomic_DNA"/>
</dbReference>
<dbReference type="Proteomes" id="UP000709959">
    <property type="component" value="Unassembled WGS sequence"/>
</dbReference>
<reference evidence="5 6" key="1">
    <citation type="submission" date="2020-10" db="EMBL/GenBank/DDBJ databases">
        <title>Connecting structure to function with the recovery of over 1000 high-quality activated sludge metagenome-assembled genomes encoding full-length rRNA genes using long-read sequencing.</title>
        <authorList>
            <person name="Singleton C.M."/>
            <person name="Petriglieri F."/>
            <person name="Kristensen J.M."/>
            <person name="Kirkegaard R.H."/>
            <person name="Michaelsen T.Y."/>
            <person name="Andersen M.H."/>
            <person name="Karst S.M."/>
            <person name="Dueholm M.S."/>
            <person name="Nielsen P.H."/>
            <person name="Albertsen M."/>
        </authorList>
    </citation>
    <scope>NUCLEOTIDE SEQUENCE [LARGE SCALE GENOMIC DNA]</scope>
    <source>
        <strain evidence="5">OdNE_18-Q3-R46-58_MAXAC.008</strain>
    </source>
</reference>
<evidence type="ECO:0000256" key="1">
    <source>
        <dbReference type="ARBA" id="ARBA00004863"/>
    </source>
</evidence>
<evidence type="ECO:0000256" key="4">
    <source>
        <dbReference type="HAMAP-Rule" id="MF_00995"/>
    </source>
</evidence>
<accession>A0A936K5E9</accession>
<dbReference type="EC" id="4.2.1.151" evidence="4"/>
<dbReference type="PANTHER" id="PTHR37690:SF1">
    <property type="entry name" value="CHORISMATE DEHYDRATASE"/>
    <property type="match status" value="1"/>
</dbReference>
<dbReference type="CDD" id="cd13634">
    <property type="entry name" value="PBP2_Sco4506"/>
    <property type="match status" value="1"/>
</dbReference>
<evidence type="ECO:0000313" key="6">
    <source>
        <dbReference type="Proteomes" id="UP000709959"/>
    </source>
</evidence>
<evidence type="ECO:0000313" key="5">
    <source>
        <dbReference type="EMBL" id="MBK8571699.1"/>
    </source>
</evidence>
<comment type="caution">
    <text evidence="5">The sequence shown here is derived from an EMBL/GenBank/DDBJ whole genome shotgun (WGS) entry which is preliminary data.</text>
</comment>
<name>A0A936K5E9_9BACT</name>
<dbReference type="HAMAP" id="MF_00995">
    <property type="entry name" value="MqnA"/>
    <property type="match status" value="1"/>
</dbReference>
<dbReference type="GO" id="GO:0009234">
    <property type="term" value="P:menaquinone biosynthetic process"/>
    <property type="evidence" value="ECO:0007669"/>
    <property type="project" value="UniProtKB-UniRule"/>
</dbReference>
<evidence type="ECO:0000256" key="2">
    <source>
        <dbReference type="ARBA" id="ARBA00022428"/>
    </source>
</evidence>
<evidence type="ECO:0000256" key="3">
    <source>
        <dbReference type="ARBA" id="ARBA00023239"/>
    </source>
</evidence>